<gene>
    <name evidence="1" type="ORF">CLUMA_CG015547</name>
</gene>
<dbReference type="Proteomes" id="UP000183832">
    <property type="component" value="Unassembled WGS sequence"/>
</dbReference>
<keyword evidence="2" id="KW-1185">Reference proteome</keyword>
<accession>A0A1J1IRZ1</accession>
<evidence type="ECO:0000313" key="2">
    <source>
        <dbReference type="Proteomes" id="UP000183832"/>
    </source>
</evidence>
<proteinExistence type="predicted"/>
<protein>
    <submittedName>
        <fullName evidence="1">CLUMA_CG015547, isoform A</fullName>
    </submittedName>
</protein>
<evidence type="ECO:0000313" key="1">
    <source>
        <dbReference type="EMBL" id="CRL02324.1"/>
    </source>
</evidence>
<name>A0A1J1IRZ1_9DIPT</name>
<dbReference type="EMBL" id="CVRI01000057">
    <property type="protein sequence ID" value="CRL02324.1"/>
    <property type="molecule type" value="Genomic_DNA"/>
</dbReference>
<sequence length="68" mass="7824">MKTVYVLSDSISNEFCFVRSLKQVRDSNFPTIALSVLVNVLEGLIAVKSEEHIHFQLEDRLRIFLNLS</sequence>
<dbReference type="AlphaFoldDB" id="A0A1J1IRZ1"/>
<organism evidence="1 2">
    <name type="scientific">Clunio marinus</name>
    <dbReference type="NCBI Taxonomy" id="568069"/>
    <lineage>
        <taxon>Eukaryota</taxon>
        <taxon>Metazoa</taxon>
        <taxon>Ecdysozoa</taxon>
        <taxon>Arthropoda</taxon>
        <taxon>Hexapoda</taxon>
        <taxon>Insecta</taxon>
        <taxon>Pterygota</taxon>
        <taxon>Neoptera</taxon>
        <taxon>Endopterygota</taxon>
        <taxon>Diptera</taxon>
        <taxon>Nematocera</taxon>
        <taxon>Chironomoidea</taxon>
        <taxon>Chironomidae</taxon>
        <taxon>Clunio</taxon>
    </lineage>
</organism>
<reference evidence="1 2" key="1">
    <citation type="submission" date="2015-04" db="EMBL/GenBank/DDBJ databases">
        <authorList>
            <person name="Syromyatnikov M.Y."/>
            <person name="Popov V.N."/>
        </authorList>
    </citation>
    <scope>NUCLEOTIDE SEQUENCE [LARGE SCALE GENOMIC DNA]</scope>
</reference>